<dbReference type="EMBL" id="CP127527">
    <property type="protein sequence ID" value="XRI77962.1"/>
    <property type="molecule type" value="Genomic_DNA"/>
</dbReference>
<gene>
    <name evidence="1" type="ORF">EC580_004610</name>
</gene>
<organism evidence="1 2">
    <name type="scientific">Acidithiobacillus sulfuriphilus</name>
    <dbReference type="NCBI Taxonomy" id="1867749"/>
    <lineage>
        <taxon>Bacteria</taxon>
        <taxon>Pseudomonadati</taxon>
        <taxon>Pseudomonadota</taxon>
        <taxon>Acidithiobacillia</taxon>
        <taxon>Acidithiobacillales</taxon>
        <taxon>Acidithiobacillaceae</taxon>
        <taxon>Acidithiobacillus</taxon>
    </lineage>
</organism>
<sequence length="487" mass="52180">MAVLYFGGHIMSIQVDAASTNKGMELKNANLGFWELFGQSLANLSPTFMPALNVAAVVALAGNGTWLVFGLASLGLTLVAMNIGIFAKRISGTGSLFLYISKGLGSAAGVIAGWGLAAAYISTAIAVLAGEYMFIDAATQYFGFGVSSSLIYLLSIVLIVYLTYRDISVSSKVSIIIEFTTITIVFVLLCAILVSGTYKIIDMDQLSLRGTSFKGMAEGVFIAIFSLAAFDSGATLSGEAKKPLSTVHKVVIATEVVSGIFGLFVAYVMMIAFKGNSTIFGASNTPLMYITNELGVPYIGPVMYFIAAISAFACTMASINAASRIFYSMARFQIVHRSMGLVHKKYGTPHVALLVMSIFVLAVVLWFSFDGNAMNAFDLTGTFASFGFMTAYFLVSVGAPVYLVKNRKLTFGVVLTGVLGALFMVAAFTGSVYPVPPFPYNVIPYLYLAYIIVGIGWFIYAKSKSPQMVKLIEQDLEEHAKLIIGKK</sequence>
<evidence type="ECO:0000313" key="1">
    <source>
        <dbReference type="EMBL" id="XRI77962.1"/>
    </source>
</evidence>
<name>A0ACD5HQL7_9PROT</name>
<evidence type="ECO:0000313" key="2">
    <source>
        <dbReference type="Proteomes" id="UP000271650"/>
    </source>
</evidence>
<accession>A0ACD5HQL7</accession>
<reference evidence="1 2" key="1">
    <citation type="journal article" date="2019" name="Int. J. Syst. Evol. Microbiol.">
        <title>Acidithiobacillus sulfuriphilus sp. nov.: an extremely acidophilic sulfur-oxidizing chemolithotroph isolated from a neutral pH environment.</title>
        <authorList>
            <person name="Falagan C."/>
            <person name="Moya-Beltran A."/>
            <person name="Castro M."/>
            <person name="Quatrini R."/>
            <person name="Johnson D.B."/>
        </authorList>
    </citation>
    <scope>NUCLEOTIDE SEQUENCE [LARGE SCALE GENOMIC DNA]</scope>
    <source>
        <strain evidence="1 2">CJ-2</strain>
    </source>
</reference>
<keyword evidence="2" id="KW-1185">Reference proteome</keyword>
<proteinExistence type="predicted"/>
<protein>
    <submittedName>
        <fullName evidence="1">APC family permease</fullName>
    </submittedName>
</protein>
<dbReference type="Proteomes" id="UP000271650">
    <property type="component" value="Chromosome"/>
</dbReference>